<keyword evidence="3" id="KW-1185">Reference proteome</keyword>
<keyword evidence="1" id="KW-0812">Transmembrane</keyword>
<keyword evidence="1" id="KW-1133">Transmembrane helix</keyword>
<name>A0ABQ7G3D0_DUNSA</name>
<comment type="caution">
    <text evidence="2">The sequence shown here is derived from an EMBL/GenBank/DDBJ whole genome shotgun (WGS) entry which is preliminary data.</text>
</comment>
<evidence type="ECO:0000313" key="2">
    <source>
        <dbReference type="EMBL" id="KAF5829111.1"/>
    </source>
</evidence>
<gene>
    <name evidence="2" type="ORF">DUNSADRAFT_16529</name>
</gene>
<sequence length="83" mass="9372">MHTQVGCFSWLHAVYDGLADRVPLLSFLCREEQKKATFNESLLVALGVIVFLAVVWLYAVHRLYIDHIDNPLLPDAQSLDMSG</sequence>
<proteinExistence type="predicted"/>
<protein>
    <submittedName>
        <fullName evidence="2">Uncharacterized protein</fullName>
    </submittedName>
</protein>
<keyword evidence="1" id="KW-0472">Membrane</keyword>
<organism evidence="2 3">
    <name type="scientific">Dunaliella salina</name>
    <name type="common">Green alga</name>
    <name type="synonym">Protococcus salinus</name>
    <dbReference type="NCBI Taxonomy" id="3046"/>
    <lineage>
        <taxon>Eukaryota</taxon>
        <taxon>Viridiplantae</taxon>
        <taxon>Chlorophyta</taxon>
        <taxon>core chlorophytes</taxon>
        <taxon>Chlorophyceae</taxon>
        <taxon>CS clade</taxon>
        <taxon>Chlamydomonadales</taxon>
        <taxon>Dunaliellaceae</taxon>
        <taxon>Dunaliella</taxon>
    </lineage>
</organism>
<evidence type="ECO:0000256" key="1">
    <source>
        <dbReference type="SAM" id="Phobius"/>
    </source>
</evidence>
<dbReference type="Proteomes" id="UP000815325">
    <property type="component" value="Unassembled WGS sequence"/>
</dbReference>
<feature type="transmembrane region" description="Helical" evidence="1">
    <location>
        <begin position="42"/>
        <end position="60"/>
    </location>
</feature>
<reference evidence="2" key="1">
    <citation type="submission" date="2017-08" db="EMBL/GenBank/DDBJ databases">
        <authorList>
            <person name="Polle J.E."/>
            <person name="Barry K."/>
            <person name="Cushman J."/>
            <person name="Schmutz J."/>
            <person name="Tran D."/>
            <person name="Hathwaick L.T."/>
            <person name="Yim W.C."/>
            <person name="Jenkins J."/>
            <person name="Mckie-Krisberg Z.M."/>
            <person name="Prochnik S."/>
            <person name="Lindquist E."/>
            <person name="Dockter R.B."/>
            <person name="Adam C."/>
            <person name="Molina H."/>
            <person name="Bunkerborg J."/>
            <person name="Jin E."/>
            <person name="Buchheim M."/>
            <person name="Magnuson J."/>
        </authorList>
    </citation>
    <scope>NUCLEOTIDE SEQUENCE</scope>
    <source>
        <strain evidence="2">CCAP 19/18</strain>
    </source>
</reference>
<accession>A0ABQ7G3D0</accession>
<evidence type="ECO:0000313" key="3">
    <source>
        <dbReference type="Proteomes" id="UP000815325"/>
    </source>
</evidence>
<dbReference type="EMBL" id="MU070202">
    <property type="protein sequence ID" value="KAF5829111.1"/>
    <property type="molecule type" value="Genomic_DNA"/>
</dbReference>